<dbReference type="SUPFAM" id="SSF52413">
    <property type="entry name" value="UDP-glucose/GDP-mannose dehydrogenase C-terminal domain"/>
    <property type="match status" value="1"/>
</dbReference>
<dbReference type="Pfam" id="PF03720">
    <property type="entry name" value="UDPG_MGDP_dh_C"/>
    <property type="match status" value="1"/>
</dbReference>
<dbReference type="InterPro" id="IPR028359">
    <property type="entry name" value="UDP_ManNAc/GlcNAc_DH"/>
</dbReference>
<comment type="similarity">
    <text evidence="3">Belongs to the UDP-glucose/GDP-mannose dehydrogenase family.</text>
</comment>
<protein>
    <submittedName>
        <fullName evidence="5">UDP-N-acetyl-D-mannosamine dehydrogenase</fullName>
    </submittedName>
</protein>
<organism evidence="5 6">
    <name type="scientific">Actinomyces oris</name>
    <dbReference type="NCBI Taxonomy" id="544580"/>
    <lineage>
        <taxon>Bacteria</taxon>
        <taxon>Bacillati</taxon>
        <taxon>Actinomycetota</taxon>
        <taxon>Actinomycetes</taxon>
        <taxon>Actinomycetales</taxon>
        <taxon>Actinomycetaceae</taxon>
        <taxon>Actinomyces</taxon>
    </lineage>
</organism>
<sequence>MTDTTEVADVAVIGLGYIGLPTAAVLARAGLDVVGVDRIRERVEAVNRGELPFLEEGLATVLAEQVEAGRLRAQMETPSARTYIIAVPTPSMGSDHAADLSLVEAATRQIAPRLTGGELIVLESTCPPGTTRALAEAIGSMRPDLSTDGSGARPQVHLSYCPERVLPGRIMTEMVTNSRVIGGLTPEASRLARDLYATFCAGELVLTDATTAEMTKLTENSFRDLNIAFANELALVCERVGVDVWELVDLANRHPRVSILQPGPGVGGHCIAVDPWFLVSSAPEETRLIRTARQVNDSRPAHYVGRILEAMEPFSSPIVAVLGLTFKADVDDLRQSPALAITEQVAAAAPHAQVLVAEPHAKELPASLARWDNVRLTGWRQAVEQADVVAMLVGHQEFADLDPHLLEGRSVIDATGFWRAREPQLTGRRTWAAGV</sequence>
<accession>A0A1Q8WKZ4</accession>
<dbReference type="SUPFAM" id="SSF48179">
    <property type="entry name" value="6-phosphogluconate dehydrogenase C-terminal domain-like"/>
    <property type="match status" value="1"/>
</dbReference>
<dbReference type="AlphaFoldDB" id="A0A1Q8WKZ4"/>
<dbReference type="RefSeq" id="WP_075391010.1">
    <property type="nucleotide sequence ID" value="NZ_MSKS01000038.1"/>
</dbReference>
<evidence type="ECO:0000256" key="2">
    <source>
        <dbReference type="ARBA" id="ARBA00023027"/>
    </source>
</evidence>
<dbReference type="Gene3D" id="3.40.50.720">
    <property type="entry name" value="NAD(P)-binding Rossmann-like Domain"/>
    <property type="match status" value="2"/>
</dbReference>
<dbReference type="Gene3D" id="1.20.5.100">
    <property type="entry name" value="Cytochrome c1, transmembrane anchor, C-terminal"/>
    <property type="match status" value="1"/>
</dbReference>
<dbReference type="InterPro" id="IPR036291">
    <property type="entry name" value="NAD(P)-bd_dom_sf"/>
</dbReference>
<dbReference type="InterPro" id="IPR014027">
    <property type="entry name" value="UDP-Glc/GDP-Man_DH_C"/>
</dbReference>
<dbReference type="InterPro" id="IPR014026">
    <property type="entry name" value="UDP-Glc/GDP-Man_DH_dimer"/>
</dbReference>
<dbReference type="Proteomes" id="UP000185963">
    <property type="component" value="Unassembled WGS sequence"/>
</dbReference>
<keyword evidence="1" id="KW-0560">Oxidoreductase</keyword>
<evidence type="ECO:0000256" key="1">
    <source>
        <dbReference type="ARBA" id="ARBA00023002"/>
    </source>
</evidence>
<dbReference type="GO" id="GO:0016628">
    <property type="term" value="F:oxidoreductase activity, acting on the CH-CH group of donors, NAD or NADP as acceptor"/>
    <property type="evidence" value="ECO:0007669"/>
    <property type="project" value="InterPro"/>
</dbReference>
<evidence type="ECO:0000259" key="4">
    <source>
        <dbReference type="SMART" id="SM00984"/>
    </source>
</evidence>
<dbReference type="OrthoDB" id="5193947at2"/>
<evidence type="ECO:0000313" key="6">
    <source>
        <dbReference type="Proteomes" id="UP000185963"/>
    </source>
</evidence>
<feature type="domain" description="UDP-glucose/GDP-mannose dehydrogenase C-terminal" evidence="4">
    <location>
        <begin position="320"/>
        <end position="414"/>
    </location>
</feature>
<gene>
    <name evidence="5" type="ORF">BKH20_10445</name>
</gene>
<dbReference type="Pfam" id="PF00984">
    <property type="entry name" value="UDPG_MGDP_dh"/>
    <property type="match status" value="1"/>
</dbReference>
<dbReference type="GO" id="GO:0051287">
    <property type="term" value="F:NAD binding"/>
    <property type="evidence" value="ECO:0007669"/>
    <property type="project" value="InterPro"/>
</dbReference>
<evidence type="ECO:0000256" key="3">
    <source>
        <dbReference type="PIRNR" id="PIRNR000124"/>
    </source>
</evidence>
<proteinExistence type="inferred from homology"/>
<dbReference type="PIRSF" id="PIRSF500136">
    <property type="entry name" value="UDP_ManNAc_DH"/>
    <property type="match status" value="1"/>
</dbReference>
<evidence type="ECO:0000313" key="5">
    <source>
        <dbReference type="EMBL" id="OLO67501.1"/>
    </source>
</evidence>
<dbReference type="PIRSF" id="PIRSF000124">
    <property type="entry name" value="UDPglc_GDPman_dh"/>
    <property type="match status" value="1"/>
</dbReference>
<dbReference type="PANTHER" id="PTHR43491">
    <property type="entry name" value="UDP-N-ACETYL-D-MANNOSAMINE DEHYDROGENASE"/>
    <property type="match status" value="1"/>
</dbReference>
<reference evidence="5 6" key="1">
    <citation type="submission" date="2016-12" db="EMBL/GenBank/DDBJ databases">
        <title>Genomic comparison of strains in the 'Actinomyces naeslundii' group.</title>
        <authorList>
            <person name="Mughal S.R."/>
            <person name="Do T."/>
            <person name="Gilbert S.C."/>
            <person name="Witherden E.A."/>
            <person name="Didelot X."/>
            <person name="Beighton D."/>
        </authorList>
    </citation>
    <scope>NUCLEOTIDE SEQUENCE [LARGE SCALE GENOMIC DNA]</scope>
    <source>
        <strain evidence="5 6">WE8B-23</strain>
    </source>
</reference>
<dbReference type="InterPro" id="IPR036220">
    <property type="entry name" value="UDP-Glc/GDP-Man_DH_C_sf"/>
</dbReference>
<comment type="caution">
    <text evidence="5">The sequence shown here is derived from an EMBL/GenBank/DDBJ whole genome shotgun (WGS) entry which is preliminary data.</text>
</comment>
<dbReference type="Pfam" id="PF03721">
    <property type="entry name" value="UDPG_MGDP_dh_N"/>
    <property type="match status" value="1"/>
</dbReference>
<dbReference type="NCBIfam" id="TIGR03026">
    <property type="entry name" value="NDP-sugDHase"/>
    <property type="match status" value="1"/>
</dbReference>
<dbReference type="NCBIfam" id="NF008286">
    <property type="entry name" value="PRK11064.1"/>
    <property type="match status" value="1"/>
</dbReference>
<dbReference type="GO" id="GO:0000271">
    <property type="term" value="P:polysaccharide biosynthetic process"/>
    <property type="evidence" value="ECO:0007669"/>
    <property type="project" value="InterPro"/>
</dbReference>
<name>A0A1Q8WKZ4_9ACTO</name>
<dbReference type="InterPro" id="IPR017476">
    <property type="entry name" value="UDP-Glc/GDP-Man"/>
</dbReference>
<dbReference type="SMART" id="SM00984">
    <property type="entry name" value="UDPG_MGDP_dh_C"/>
    <property type="match status" value="1"/>
</dbReference>
<dbReference type="InterPro" id="IPR001732">
    <property type="entry name" value="UDP-Glc/GDP-Man_DH_N"/>
</dbReference>
<keyword evidence="2" id="KW-0520">NAD</keyword>
<dbReference type="EMBL" id="MSKS01000038">
    <property type="protein sequence ID" value="OLO67501.1"/>
    <property type="molecule type" value="Genomic_DNA"/>
</dbReference>
<dbReference type="SUPFAM" id="SSF51735">
    <property type="entry name" value="NAD(P)-binding Rossmann-fold domains"/>
    <property type="match status" value="1"/>
</dbReference>
<dbReference type="PANTHER" id="PTHR43491:SF1">
    <property type="entry name" value="UDP-N-ACETYL-D-MANNOSAMINE DEHYDROGENASE"/>
    <property type="match status" value="1"/>
</dbReference>
<dbReference type="InterPro" id="IPR008927">
    <property type="entry name" value="6-PGluconate_DH-like_C_sf"/>
</dbReference>
<dbReference type="GO" id="GO:0016616">
    <property type="term" value="F:oxidoreductase activity, acting on the CH-OH group of donors, NAD or NADP as acceptor"/>
    <property type="evidence" value="ECO:0007669"/>
    <property type="project" value="InterPro"/>
</dbReference>